<proteinExistence type="predicted"/>
<reference evidence="1" key="1">
    <citation type="submission" date="2021-01" db="EMBL/GenBank/DDBJ databases">
        <authorList>
            <person name="Corre E."/>
            <person name="Pelletier E."/>
            <person name="Niang G."/>
            <person name="Scheremetjew M."/>
            <person name="Finn R."/>
            <person name="Kale V."/>
            <person name="Holt S."/>
            <person name="Cochrane G."/>
            <person name="Meng A."/>
            <person name="Brown T."/>
            <person name="Cohen L."/>
        </authorList>
    </citation>
    <scope>NUCLEOTIDE SEQUENCE</scope>
    <source>
        <strain evidence="1">CCMP2222</strain>
    </source>
</reference>
<gene>
    <name evidence="1" type="ORF">AAND1436_LOCUS26469</name>
</gene>
<name>A0A7S2DL31_9DINO</name>
<accession>A0A7S2DL31</accession>
<organism evidence="1">
    <name type="scientific">Alexandrium andersonii</name>
    <dbReference type="NCBI Taxonomy" id="327968"/>
    <lineage>
        <taxon>Eukaryota</taxon>
        <taxon>Sar</taxon>
        <taxon>Alveolata</taxon>
        <taxon>Dinophyceae</taxon>
        <taxon>Gonyaulacales</taxon>
        <taxon>Pyrocystaceae</taxon>
        <taxon>Alexandrium</taxon>
    </lineage>
</organism>
<sequence length="231" mass="24166">MEELSAAEEDSADVCREKKDQMCPEGTFATTARRWNQVAGAAAAGSTFLVAKLTLLPLGATIGGIAGGPPGATAGFFIANALVAPLAITAGYLASRGPEECACFPRECSFDATQGMCRLDSSEESPSKNIFSNQLPMSGMKCALKYKKDNECSLQQCTAEDYAREALGQAEVFGIVGQHAANLYNCLSTSGSQSDTLAAVAVLPGGVNNTIAARNKIFKQAWPAWPEIQGA</sequence>
<protein>
    <submittedName>
        <fullName evidence="1">Uncharacterized protein</fullName>
    </submittedName>
</protein>
<dbReference type="EMBL" id="HBGQ01054552">
    <property type="protein sequence ID" value="CAD9456297.1"/>
    <property type="molecule type" value="Transcribed_RNA"/>
</dbReference>
<evidence type="ECO:0000313" key="1">
    <source>
        <dbReference type="EMBL" id="CAD9456297.1"/>
    </source>
</evidence>
<dbReference type="AlphaFoldDB" id="A0A7S2DL31"/>